<dbReference type="PANTHER" id="PTHR42933:SF3">
    <property type="entry name" value="TYPE I RESTRICTION ENZYME MJAVIII METHYLASE SUBUNIT"/>
    <property type="match status" value="1"/>
</dbReference>
<dbReference type="InterPro" id="IPR003356">
    <property type="entry name" value="DNA_methylase_A-5"/>
</dbReference>
<gene>
    <name evidence="13" type="ORF">A2719_05675</name>
</gene>
<dbReference type="InterPro" id="IPR051537">
    <property type="entry name" value="DNA_Adenine_Mtase"/>
</dbReference>
<feature type="region of interest" description="Disordered" evidence="10">
    <location>
        <begin position="200"/>
        <end position="219"/>
    </location>
</feature>
<evidence type="ECO:0000256" key="9">
    <source>
        <dbReference type="ARBA" id="ARBA00047942"/>
    </source>
</evidence>
<dbReference type="SUPFAM" id="SSF116734">
    <property type="entry name" value="DNA methylase specificity domain"/>
    <property type="match status" value="2"/>
</dbReference>
<dbReference type="CDD" id="cd17262">
    <property type="entry name" value="RMtype1_S_Aco12261I-TRD2-CR2"/>
    <property type="match status" value="1"/>
</dbReference>
<dbReference type="GO" id="GO:0003677">
    <property type="term" value="F:DNA binding"/>
    <property type="evidence" value="ECO:0007669"/>
    <property type="project" value="UniProtKB-KW"/>
</dbReference>
<evidence type="ECO:0000256" key="7">
    <source>
        <dbReference type="ARBA" id="ARBA00022747"/>
    </source>
</evidence>
<dbReference type="InterPro" id="IPR002052">
    <property type="entry name" value="DNA_methylase_N6_adenine_CS"/>
</dbReference>
<proteinExistence type="inferred from homology"/>
<dbReference type="InterPro" id="IPR000055">
    <property type="entry name" value="Restrct_endonuc_typeI_TRD"/>
</dbReference>
<keyword evidence="6" id="KW-0949">S-adenosyl-L-methionine</keyword>
<dbReference type="PROSITE" id="PS00092">
    <property type="entry name" value="N6_MTASE"/>
    <property type="match status" value="1"/>
</dbReference>
<feature type="domain" description="DNA methylase adenine-specific" evidence="12">
    <location>
        <begin position="133"/>
        <end position="454"/>
    </location>
</feature>
<organism evidence="13 14">
    <name type="scientific">Candidatus Ryanbacteria bacterium RIFCSPHIGHO2_01_FULL_45_22</name>
    <dbReference type="NCBI Taxonomy" id="1802114"/>
    <lineage>
        <taxon>Bacteria</taxon>
        <taxon>Candidatus Ryaniibacteriota</taxon>
    </lineage>
</organism>
<comment type="caution">
    <text evidence="13">The sequence shown here is derived from an EMBL/GenBank/DDBJ whole genome shotgun (WGS) entry which is preliminary data.</text>
</comment>
<dbReference type="CDD" id="cd17278">
    <property type="entry name" value="RMtype1_S_LdeBORF1052P-TRD2-CR2"/>
    <property type="match status" value="1"/>
</dbReference>
<evidence type="ECO:0000256" key="10">
    <source>
        <dbReference type="SAM" id="MobiDB-lite"/>
    </source>
</evidence>
<keyword evidence="7" id="KW-0680">Restriction system</keyword>
<evidence type="ECO:0000256" key="6">
    <source>
        <dbReference type="ARBA" id="ARBA00022691"/>
    </source>
</evidence>
<dbReference type="Gene3D" id="3.40.50.150">
    <property type="entry name" value="Vaccinia Virus protein VP39"/>
    <property type="match status" value="1"/>
</dbReference>
<dbReference type="Pfam" id="PF01420">
    <property type="entry name" value="Methylase_S"/>
    <property type="match status" value="2"/>
</dbReference>
<protein>
    <recommendedName>
        <fullName evidence="3">site-specific DNA-methyltransferase (adenine-specific)</fullName>
        <ecNumber evidence="3">2.1.1.72</ecNumber>
    </recommendedName>
</protein>
<name>A0A1G2FZG7_9BACT</name>
<dbReference type="GO" id="GO:0009307">
    <property type="term" value="P:DNA restriction-modification system"/>
    <property type="evidence" value="ECO:0007669"/>
    <property type="project" value="UniProtKB-KW"/>
</dbReference>
<dbReference type="EC" id="2.1.1.72" evidence="3"/>
<evidence type="ECO:0000259" key="12">
    <source>
        <dbReference type="Pfam" id="PF02384"/>
    </source>
</evidence>
<sequence length="822" mass="93536">MLDATTKRKIDSARQILVGKVPDPKAQVEQITTALVYKFMDDMDKESQELGGQTRFFANGFAKYSWTKLLDKRLSGAERLDLYVQAITNMSKNPHIPQLFKDIFKGAALPYNDAQTLNLFLKEIDGFAFDHSEDLGDAYEYLLNVVGTSGEAGQFRTPRHIIDFIVEVVAPKKNEAILDPACGTAGFLISAYKHILRQHDGKNDQTGEPTSAEKRLSPEEKQKMMSNFVGYDIDPGMMRIAIVNMYLHHFPNPKIYEYDTLTYEDRWDDTFDVILANPPFMTPKGGIRPHKRFSVQATRSEVLFVDYILEHLNIKGRAGIIVPEGVIFRNDSAYKELRKKLVEDGLYAVVSLPQGVFAKPGGKGNVKTSILFFDNQLAKRSNEILFVKVENDGFDLGAQRRKIDKDDLPEALAILDAWKNGKKQSSDLALWVKKEKISENGYYNLTSELYKEREVRKNQKWPLVEIGAIAEILNGYAFKSNNYVNNGIRIIRITNVQNGRIVDDNPKFYPENTKEPISKYELKENDLLLSLTGNVGRVGILQKEFLPATLNQRVACLRPKKDKILAKYLFYLLNRNVFEKDCIKSASGIAQKNLSTIWLSKYKIPLPPLEVQKEIVEQIEVKQNAVNHAKEIIKNLERERRYFGQSLRKLKDVEMSNLGDICENMDSKRKPVTKSDRSIGKYPYYGASGIVDYVDDYIFDGEYLLVSEDGANLLARSTPIAFSISGKTWVNNHAHILKFENSETQKLVEHYLNSIDVKQYVTGTAQPKLNQENLNKIQIPLPPIEIQKQLVAEAEKEEEIIAANRRLIELMEGKISQVLAEI</sequence>
<dbReference type="STRING" id="1802114.A2719_05675"/>
<evidence type="ECO:0000313" key="14">
    <source>
        <dbReference type="Proteomes" id="UP000177480"/>
    </source>
</evidence>
<evidence type="ECO:0000256" key="4">
    <source>
        <dbReference type="ARBA" id="ARBA00022603"/>
    </source>
</evidence>
<dbReference type="AlphaFoldDB" id="A0A1G2FZG7"/>
<dbReference type="PANTHER" id="PTHR42933">
    <property type="entry name" value="SLR6095 PROTEIN"/>
    <property type="match status" value="1"/>
</dbReference>
<evidence type="ECO:0000256" key="8">
    <source>
        <dbReference type="ARBA" id="ARBA00023125"/>
    </source>
</evidence>
<feature type="domain" description="Type I restriction modification DNA specificity" evidence="11">
    <location>
        <begin position="459"/>
        <end position="637"/>
    </location>
</feature>
<evidence type="ECO:0000259" key="11">
    <source>
        <dbReference type="Pfam" id="PF01420"/>
    </source>
</evidence>
<dbReference type="Gene3D" id="3.90.220.20">
    <property type="entry name" value="DNA methylase specificity domains"/>
    <property type="match status" value="2"/>
</dbReference>
<feature type="domain" description="Type I restriction modification DNA specificity" evidence="11">
    <location>
        <begin position="651"/>
        <end position="791"/>
    </location>
</feature>
<dbReference type="Gene3D" id="1.20.1260.30">
    <property type="match status" value="1"/>
</dbReference>
<keyword evidence="5" id="KW-0808">Transferase</keyword>
<keyword evidence="4" id="KW-0489">Methyltransferase</keyword>
<evidence type="ECO:0000313" key="13">
    <source>
        <dbReference type="EMBL" id="OGZ43459.1"/>
    </source>
</evidence>
<comment type="similarity">
    <text evidence="1">Belongs to the N(4)/N(6)-methyltransferase family.</text>
</comment>
<dbReference type="EMBL" id="MHNK01000015">
    <property type="protein sequence ID" value="OGZ43459.1"/>
    <property type="molecule type" value="Genomic_DNA"/>
</dbReference>
<dbReference type="InterPro" id="IPR038333">
    <property type="entry name" value="T1MK-like_N_sf"/>
</dbReference>
<dbReference type="InterPro" id="IPR044946">
    <property type="entry name" value="Restrct_endonuc_typeI_TRD_sf"/>
</dbReference>
<comment type="catalytic activity">
    <reaction evidence="9">
        <text>a 2'-deoxyadenosine in DNA + S-adenosyl-L-methionine = an N(6)-methyl-2'-deoxyadenosine in DNA + S-adenosyl-L-homocysteine + H(+)</text>
        <dbReference type="Rhea" id="RHEA:15197"/>
        <dbReference type="Rhea" id="RHEA-COMP:12418"/>
        <dbReference type="Rhea" id="RHEA-COMP:12419"/>
        <dbReference type="ChEBI" id="CHEBI:15378"/>
        <dbReference type="ChEBI" id="CHEBI:57856"/>
        <dbReference type="ChEBI" id="CHEBI:59789"/>
        <dbReference type="ChEBI" id="CHEBI:90615"/>
        <dbReference type="ChEBI" id="CHEBI:90616"/>
        <dbReference type="EC" id="2.1.1.72"/>
    </reaction>
</comment>
<dbReference type="Pfam" id="PF02384">
    <property type="entry name" value="N6_Mtase"/>
    <property type="match status" value="1"/>
</dbReference>
<evidence type="ECO:0000256" key="1">
    <source>
        <dbReference type="ARBA" id="ARBA00006594"/>
    </source>
</evidence>
<dbReference type="GO" id="GO:0008170">
    <property type="term" value="F:N-methyltransferase activity"/>
    <property type="evidence" value="ECO:0007669"/>
    <property type="project" value="InterPro"/>
</dbReference>
<dbReference type="GO" id="GO:0032259">
    <property type="term" value="P:methylation"/>
    <property type="evidence" value="ECO:0007669"/>
    <property type="project" value="UniProtKB-KW"/>
</dbReference>
<dbReference type="GO" id="GO:0009007">
    <property type="term" value="F:site-specific DNA-methyltransferase (adenine-specific) activity"/>
    <property type="evidence" value="ECO:0007669"/>
    <property type="project" value="UniProtKB-EC"/>
</dbReference>
<dbReference type="SUPFAM" id="SSF53335">
    <property type="entry name" value="S-adenosyl-L-methionine-dependent methyltransferases"/>
    <property type="match status" value="1"/>
</dbReference>
<keyword evidence="8" id="KW-0238">DNA-binding</keyword>
<dbReference type="CDD" id="cd02440">
    <property type="entry name" value="AdoMet_MTases"/>
    <property type="match status" value="1"/>
</dbReference>
<accession>A0A1G2FZG7</accession>
<dbReference type="InterPro" id="IPR029063">
    <property type="entry name" value="SAM-dependent_MTases_sf"/>
</dbReference>
<evidence type="ECO:0000256" key="5">
    <source>
        <dbReference type="ARBA" id="ARBA00022679"/>
    </source>
</evidence>
<dbReference type="PRINTS" id="PR00507">
    <property type="entry name" value="N12N6MTFRASE"/>
</dbReference>
<reference evidence="13 14" key="1">
    <citation type="journal article" date="2016" name="Nat. Commun.">
        <title>Thousands of microbial genomes shed light on interconnected biogeochemical processes in an aquifer system.</title>
        <authorList>
            <person name="Anantharaman K."/>
            <person name="Brown C.T."/>
            <person name="Hug L.A."/>
            <person name="Sharon I."/>
            <person name="Castelle C.J."/>
            <person name="Probst A.J."/>
            <person name="Thomas B.C."/>
            <person name="Singh A."/>
            <person name="Wilkins M.J."/>
            <person name="Karaoz U."/>
            <person name="Brodie E.L."/>
            <person name="Williams K.H."/>
            <person name="Hubbard S.S."/>
            <person name="Banfield J.F."/>
        </authorList>
    </citation>
    <scope>NUCLEOTIDE SEQUENCE [LARGE SCALE GENOMIC DNA]</scope>
</reference>
<dbReference type="Proteomes" id="UP000177480">
    <property type="component" value="Unassembled WGS sequence"/>
</dbReference>
<comment type="similarity">
    <text evidence="2">Belongs to the type-I restriction system S methylase family.</text>
</comment>
<evidence type="ECO:0000256" key="3">
    <source>
        <dbReference type="ARBA" id="ARBA00011900"/>
    </source>
</evidence>
<evidence type="ECO:0000256" key="2">
    <source>
        <dbReference type="ARBA" id="ARBA00010923"/>
    </source>
</evidence>